<dbReference type="InterPro" id="IPR000177">
    <property type="entry name" value="Apple"/>
</dbReference>
<dbReference type="AlphaFoldDB" id="A0A975TYS1"/>
<evidence type="ECO:0000259" key="3">
    <source>
        <dbReference type="SMART" id="SM00223"/>
    </source>
</evidence>
<dbReference type="GO" id="GO:0005576">
    <property type="term" value="C:extracellular region"/>
    <property type="evidence" value="ECO:0007669"/>
    <property type="project" value="InterPro"/>
</dbReference>
<dbReference type="Gene3D" id="3.50.4.10">
    <property type="entry name" value="Hepatocyte Growth Factor"/>
    <property type="match status" value="1"/>
</dbReference>
<dbReference type="SMART" id="SM00223">
    <property type="entry name" value="APPLE"/>
    <property type="match status" value="1"/>
</dbReference>
<keyword evidence="1" id="KW-0677">Repeat</keyword>
<keyword evidence="2" id="KW-1015">Disulfide bond</keyword>
<feature type="domain" description="Apple" evidence="3">
    <location>
        <begin position="190"/>
        <end position="267"/>
    </location>
</feature>
<dbReference type="RefSeq" id="WP_257892683.1">
    <property type="nucleotide sequence ID" value="NZ_JAIMBW010000001.1"/>
</dbReference>
<dbReference type="EMBL" id="JAIMBW010000001">
    <property type="protein sequence ID" value="MBY4892938.1"/>
    <property type="molecule type" value="Genomic_DNA"/>
</dbReference>
<proteinExistence type="predicted"/>
<accession>A0A975TYS1</accession>
<evidence type="ECO:0000313" key="5">
    <source>
        <dbReference type="EMBL" id="QXL89657.1"/>
    </source>
</evidence>
<evidence type="ECO:0000256" key="2">
    <source>
        <dbReference type="ARBA" id="ARBA00023157"/>
    </source>
</evidence>
<protein>
    <submittedName>
        <fullName evidence="5">PAN domain-containing protein</fullName>
    </submittedName>
</protein>
<evidence type="ECO:0000313" key="6">
    <source>
        <dbReference type="Proteomes" id="UP000693972"/>
    </source>
</evidence>
<name>A0A975TYS1_9RHOB</name>
<sequence length="267" mass="29750">MITLLPHVFVGIAFCGFIALMPVPSDAQPYRRSCHFVVEVVPQGAGLEDILYSFRIYGTTPRYSRVNDLRRVIRDYGTTCLQTHWANRDADGAPPECREPTHFEMQEYPFTAMADQIRNDLCDANPGELRLTADVELFIRGERGCIERDEERGVVDPARYIVLAPNYQLTCPARDIGGFENVEPSPPAAPSHPNTRFPGNDITLIELEDAEGWQACWQACEETAACHAWTFRDAGTSGARYTGPICLLKSEVGEMVEDDCCQSGVRG</sequence>
<keyword evidence="6" id="KW-1185">Reference proteome</keyword>
<dbReference type="EMBL" id="CP078073">
    <property type="protein sequence ID" value="QXL89657.1"/>
    <property type="molecule type" value="Genomic_DNA"/>
</dbReference>
<evidence type="ECO:0000256" key="1">
    <source>
        <dbReference type="ARBA" id="ARBA00022737"/>
    </source>
</evidence>
<dbReference type="GO" id="GO:0006508">
    <property type="term" value="P:proteolysis"/>
    <property type="evidence" value="ECO:0007669"/>
    <property type="project" value="InterPro"/>
</dbReference>
<dbReference type="Proteomes" id="UP000693972">
    <property type="component" value="Unassembled WGS sequence"/>
</dbReference>
<dbReference type="Pfam" id="PF14295">
    <property type="entry name" value="PAN_4"/>
    <property type="match status" value="1"/>
</dbReference>
<evidence type="ECO:0000313" key="4">
    <source>
        <dbReference type="EMBL" id="MBY4892938.1"/>
    </source>
</evidence>
<reference evidence="5 6" key="1">
    <citation type="submission" date="2021-07" db="EMBL/GenBank/DDBJ databases">
        <title>Karlodiniumbacter phycospheric gen. nov., sp. nov., a phycosphere bacterium isolated from karlodinium veneficum.</title>
        <authorList>
            <person name="Peng Y."/>
            <person name="Jiang L."/>
            <person name="Lee J."/>
        </authorList>
    </citation>
    <scope>NUCLEOTIDE SEQUENCE</scope>
    <source>
        <strain evidence="5 6">N5</strain>
    </source>
</reference>
<gene>
    <name evidence="4" type="ORF">KUL25_09195</name>
    <name evidence="5" type="ORF">KUL25_09200</name>
</gene>
<dbReference type="InterPro" id="IPR003609">
    <property type="entry name" value="Pan_app"/>
</dbReference>
<organism evidence="5">
    <name type="scientific">Gymnodinialimonas phycosphaerae</name>
    <dbReference type="NCBI Taxonomy" id="2841589"/>
    <lineage>
        <taxon>Bacteria</taxon>
        <taxon>Pseudomonadati</taxon>
        <taxon>Pseudomonadota</taxon>
        <taxon>Alphaproteobacteria</taxon>
        <taxon>Rhodobacterales</taxon>
        <taxon>Paracoccaceae</taxon>
        <taxon>Gymnodinialimonas</taxon>
    </lineage>
</organism>